<evidence type="ECO:0000313" key="8">
    <source>
        <dbReference type="Proteomes" id="UP000694845"/>
    </source>
</evidence>
<dbReference type="RefSeq" id="XP_022101633.1">
    <property type="nucleotide sequence ID" value="XM_022245941.1"/>
</dbReference>
<reference evidence="9" key="1">
    <citation type="submission" date="2025-08" db="UniProtKB">
        <authorList>
            <consortium name="RefSeq"/>
        </authorList>
    </citation>
    <scope>IDENTIFICATION</scope>
</reference>
<dbReference type="PANTHER" id="PTHR25462:SF296">
    <property type="entry name" value="MEIOTIC P26, ISOFORM F"/>
    <property type="match status" value="1"/>
</dbReference>
<evidence type="ECO:0000259" key="6">
    <source>
        <dbReference type="PROSITE" id="PS50089"/>
    </source>
</evidence>
<evidence type="ECO:0000256" key="2">
    <source>
        <dbReference type="ARBA" id="ARBA00022771"/>
    </source>
</evidence>
<evidence type="ECO:0000256" key="4">
    <source>
        <dbReference type="PROSITE-ProRule" id="PRU00024"/>
    </source>
</evidence>
<proteinExistence type="predicted"/>
<feature type="domain" description="B box-type" evidence="7">
    <location>
        <begin position="183"/>
        <end position="226"/>
    </location>
</feature>
<evidence type="ECO:0000256" key="1">
    <source>
        <dbReference type="ARBA" id="ARBA00022723"/>
    </source>
</evidence>
<dbReference type="InterPro" id="IPR001841">
    <property type="entry name" value="Znf_RING"/>
</dbReference>
<feature type="domain" description="B box-type" evidence="7">
    <location>
        <begin position="120"/>
        <end position="167"/>
    </location>
</feature>
<dbReference type="InterPro" id="IPR017907">
    <property type="entry name" value="Znf_RING_CS"/>
</dbReference>
<evidence type="ECO:0000256" key="5">
    <source>
        <dbReference type="SAM" id="Coils"/>
    </source>
</evidence>
<dbReference type="InterPro" id="IPR047153">
    <property type="entry name" value="TRIM45/56/19-like"/>
</dbReference>
<name>A0A8B7Z7K4_ACAPL</name>
<keyword evidence="2 4" id="KW-0863">Zinc-finger</keyword>
<dbReference type="SUPFAM" id="SSF57845">
    <property type="entry name" value="B-box zinc-binding domain"/>
    <property type="match status" value="1"/>
</dbReference>
<dbReference type="SMART" id="SM00184">
    <property type="entry name" value="RING"/>
    <property type="match status" value="1"/>
</dbReference>
<dbReference type="OrthoDB" id="6105938at2759"/>
<dbReference type="PROSITE" id="PS00518">
    <property type="entry name" value="ZF_RING_1"/>
    <property type="match status" value="1"/>
</dbReference>
<dbReference type="InterPro" id="IPR000315">
    <property type="entry name" value="Znf_B-box"/>
</dbReference>
<dbReference type="Gene3D" id="3.30.40.10">
    <property type="entry name" value="Zinc/RING finger domain, C3HC4 (zinc finger)"/>
    <property type="match status" value="1"/>
</dbReference>
<dbReference type="AlphaFoldDB" id="A0A8B7Z7K4"/>
<gene>
    <name evidence="9" type="primary">LOC110985142</name>
</gene>
<dbReference type="InterPro" id="IPR018957">
    <property type="entry name" value="Znf_C3HC4_RING-type"/>
</dbReference>
<dbReference type="SUPFAM" id="SSF75011">
    <property type="entry name" value="3-carboxy-cis,cis-mucoante lactonizing enzyme"/>
    <property type="match status" value="1"/>
</dbReference>
<dbReference type="GO" id="GO:0008270">
    <property type="term" value="F:zinc ion binding"/>
    <property type="evidence" value="ECO:0007669"/>
    <property type="project" value="UniProtKB-KW"/>
</dbReference>
<dbReference type="InterPro" id="IPR011042">
    <property type="entry name" value="6-blade_b-propeller_TolB-like"/>
</dbReference>
<dbReference type="Pfam" id="PF00097">
    <property type="entry name" value="zf-C3HC4"/>
    <property type="match status" value="1"/>
</dbReference>
<organism evidence="8 9">
    <name type="scientific">Acanthaster planci</name>
    <name type="common">Crown-of-thorns starfish</name>
    <dbReference type="NCBI Taxonomy" id="133434"/>
    <lineage>
        <taxon>Eukaryota</taxon>
        <taxon>Metazoa</taxon>
        <taxon>Echinodermata</taxon>
        <taxon>Eleutherozoa</taxon>
        <taxon>Asterozoa</taxon>
        <taxon>Asteroidea</taxon>
        <taxon>Valvatacea</taxon>
        <taxon>Valvatida</taxon>
        <taxon>Acanthasteridae</taxon>
        <taxon>Acanthaster</taxon>
    </lineage>
</organism>
<evidence type="ECO:0000256" key="3">
    <source>
        <dbReference type="ARBA" id="ARBA00022833"/>
    </source>
</evidence>
<keyword evidence="1" id="KW-0479">Metal-binding</keyword>
<feature type="domain" description="RING-type" evidence="6">
    <location>
        <begin position="39"/>
        <end position="83"/>
    </location>
</feature>
<keyword evidence="3" id="KW-0862">Zinc</keyword>
<dbReference type="Pfam" id="PF00643">
    <property type="entry name" value="zf-B_box"/>
    <property type="match status" value="1"/>
</dbReference>
<dbReference type="GeneID" id="110985142"/>
<keyword evidence="8" id="KW-1185">Reference proteome</keyword>
<dbReference type="InterPro" id="IPR013083">
    <property type="entry name" value="Znf_RING/FYVE/PHD"/>
</dbReference>
<keyword evidence="5" id="KW-0175">Coiled coil</keyword>
<dbReference type="PROSITE" id="PS50089">
    <property type="entry name" value="ZF_RING_2"/>
    <property type="match status" value="1"/>
</dbReference>
<dbReference type="PROSITE" id="PS50119">
    <property type="entry name" value="ZF_BBOX"/>
    <property type="match status" value="2"/>
</dbReference>
<dbReference type="PANTHER" id="PTHR25462">
    <property type="entry name" value="BONUS, ISOFORM C-RELATED"/>
    <property type="match status" value="1"/>
</dbReference>
<protein>
    <submittedName>
        <fullName evidence="9">E3 ubiquitin-protein ligase TRIM56-like isoform X1</fullName>
    </submittedName>
</protein>
<dbReference type="SUPFAM" id="SSF57850">
    <property type="entry name" value="RING/U-box"/>
    <property type="match status" value="1"/>
</dbReference>
<accession>A0A8B7Z7K4</accession>
<dbReference type="SMART" id="SM00336">
    <property type="entry name" value="BBOX"/>
    <property type="match status" value="2"/>
</dbReference>
<feature type="coiled-coil region" evidence="5">
    <location>
        <begin position="266"/>
        <end position="293"/>
    </location>
</feature>
<dbReference type="Proteomes" id="UP000694845">
    <property type="component" value="Unplaced"/>
</dbReference>
<dbReference type="Gene3D" id="2.120.10.30">
    <property type="entry name" value="TolB, C-terminal domain"/>
    <property type="match status" value="2"/>
</dbReference>
<evidence type="ECO:0000259" key="7">
    <source>
        <dbReference type="PROSITE" id="PS50119"/>
    </source>
</evidence>
<evidence type="ECO:0000313" key="9">
    <source>
        <dbReference type="RefSeq" id="XP_022101633.1"/>
    </source>
</evidence>
<sequence length="657" mass="73425">MERSRRRTLQRAGQSEHGGRSVMITMAKALEEMNHHLECGICRDRLKQPKVLDCFHSFCQECLQDYYESRYKDTPEIPCPSCRHMTALPETRIQGLKTNFHLMGIIEEISVQEKVAHSESTKVSCELCEEENEATHRCLDCAQNVCPNCRKTHLRCVTTSNHTVATFEEIRQGKVTVKKSANEDQTRCQKHRGEVKRFYCETCLELICRDCTVVDHCKPNHHYVDSGEASIKYKQSLKDMLSDFDVDIKVLEQSLAASSQAKQKFAQSVTRTVKAVKKRADKLRAEIAIQEKMLIRGIKQIQQDRNRMYDKHQEKVSQLLQGKQHSVEVAKGVASTASDNDFLSLYPVINKDLKSLKGPTPPQIDSMLSYLSFTPGQTEINLGKLEEKVRKWEMCCKFDHTGGGLGGVMFTVGITGTVCGEIALVKYFNKKVLLCSSDGQVKEKIPVQSSPWDIAAIHNHDNQLVVVDDTKYVKVFNKKNELAFQFPTVPQSEVDKADMNFSSVAVKEDGTILVGDVNRMVWTEHRPTDGALLCTIPVQTPPCYLAVDDHTDRVVVSGGGSQKVDIASSNGTILATIKPSINGQQVQHCHGVCCDSSGTYIAVCNEPDTGHIHHYDLDGNFLACVVQGLHVPFGITSTPDRKLAVGDGHAVKMYHKV</sequence>
<dbReference type="KEGG" id="aplc:110985142"/>
<dbReference type="Gene3D" id="3.30.160.60">
    <property type="entry name" value="Classic Zinc Finger"/>
    <property type="match status" value="1"/>
</dbReference>